<dbReference type="RefSeq" id="XP_001596512.1">
    <property type="nucleotide sequence ID" value="XM_001596462.1"/>
</dbReference>
<dbReference type="EMBL" id="CH476623">
    <property type="protein sequence ID" value="EDN99874.1"/>
    <property type="molecule type" value="Genomic_DNA"/>
</dbReference>
<proteinExistence type="predicted"/>
<dbReference type="AlphaFoldDB" id="A7EBP6"/>
<organism evidence="1 2">
    <name type="scientific">Sclerotinia sclerotiorum (strain ATCC 18683 / 1980 / Ss-1)</name>
    <name type="common">White mold</name>
    <name type="synonym">Whetzelinia sclerotiorum</name>
    <dbReference type="NCBI Taxonomy" id="665079"/>
    <lineage>
        <taxon>Eukaryota</taxon>
        <taxon>Fungi</taxon>
        <taxon>Dikarya</taxon>
        <taxon>Ascomycota</taxon>
        <taxon>Pezizomycotina</taxon>
        <taxon>Leotiomycetes</taxon>
        <taxon>Helotiales</taxon>
        <taxon>Sclerotiniaceae</taxon>
        <taxon>Sclerotinia</taxon>
    </lineage>
</organism>
<dbReference type="KEGG" id="ssl:SS1G_02732"/>
<dbReference type="InParanoid" id="A7EBP6"/>
<sequence>MIEDVIDFNIAKYIIHKCCSSKLFGAAIAAAMSAGDKREIAG</sequence>
<keyword evidence="2" id="KW-1185">Reference proteome</keyword>
<reference evidence="2" key="1">
    <citation type="journal article" date="2011" name="PLoS Genet.">
        <title>Genomic analysis of the necrotrophic fungal pathogens Sclerotinia sclerotiorum and Botrytis cinerea.</title>
        <authorList>
            <person name="Amselem J."/>
            <person name="Cuomo C.A."/>
            <person name="van Kan J.A."/>
            <person name="Viaud M."/>
            <person name="Benito E.P."/>
            <person name="Couloux A."/>
            <person name="Coutinho P.M."/>
            <person name="de Vries R.P."/>
            <person name="Dyer P.S."/>
            <person name="Fillinger S."/>
            <person name="Fournier E."/>
            <person name="Gout L."/>
            <person name="Hahn M."/>
            <person name="Kohn L."/>
            <person name="Lapalu N."/>
            <person name="Plummer K.M."/>
            <person name="Pradier J.M."/>
            <person name="Quevillon E."/>
            <person name="Sharon A."/>
            <person name="Simon A."/>
            <person name="ten Have A."/>
            <person name="Tudzynski B."/>
            <person name="Tudzynski P."/>
            <person name="Wincker P."/>
            <person name="Andrew M."/>
            <person name="Anthouard V."/>
            <person name="Beever R.E."/>
            <person name="Beffa R."/>
            <person name="Benoit I."/>
            <person name="Bouzid O."/>
            <person name="Brault B."/>
            <person name="Chen Z."/>
            <person name="Choquer M."/>
            <person name="Collemare J."/>
            <person name="Cotton P."/>
            <person name="Danchin E.G."/>
            <person name="Da Silva C."/>
            <person name="Gautier A."/>
            <person name="Giraud C."/>
            <person name="Giraud T."/>
            <person name="Gonzalez C."/>
            <person name="Grossetete S."/>
            <person name="Guldener U."/>
            <person name="Henrissat B."/>
            <person name="Howlett B.J."/>
            <person name="Kodira C."/>
            <person name="Kretschmer M."/>
            <person name="Lappartient A."/>
            <person name="Leroch M."/>
            <person name="Levis C."/>
            <person name="Mauceli E."/>
            <person name="Neuveglise C."/>
            <person name="Oeser B."/>
            <person name="Pearson M."/>
            <person name="Poulain J."/>
            <person name="Poussereau N."/>
            <person name="Quesneville H."/>
            <person name="Rascle C."/>
            <person name="Schumacher J."/>
            <person name="Segurens B."/>
            <person name="Sexton A."/>
            <person name="Silva E."/>
            <person name="Sirven C."/>
            <person name="Soanes D.M."/>
            <person name="Talbot N.J."/>
            <person name="Templeton M."/>
            <person name="Yandava C."/>
            <person name="Yarden O."/>
            <person name="Zeng Q."/>
            <person name="Rollins J.A."/>
            <person name="Lebrun M.H."/>
            <person name="Dickman M."/>
        </authorList>
    </citation>
    <scope>NUCLEOTIDE SEQUENCE [LARGE SCALE GENOMIC DNA]</scope>
    <source>
        <strain evidence="2">ATCC 18683 / 1980 / Ss-1</strain>
    </source>
</reference>
<protein>
    <submittedName>
        <fullName evidence="1">Uncharacterized protein</fullName>
    </submittedName>
</protein>
<accession>A7EBP6</accession>
<dbReference type="Proteomes" id="UP000001312">
    <property type="component" value="Unassembled WGS sequence"/>
</dbReference>
<evidence type="ECO:0000313" key="1">
    <source>
        <dbReference type="EMBL" id="EDN99874.1"/>
    </source>
</evidence>
<evidence type="ECO:0000313" key="2">
    <source>
        <dbReference type="Proteomes" id="UP000001312"/>
    </source>
</evidence>
<gene>
    <name evidence="1" type="ORF">SS1G_02732</name>
</gene>
<dbReference type="GeneID" id="5492795"/>
<dbReference type="HOGENOM" id="CLU_3260810_0_0_1"/>
<name>A7EBP6_SCLS1</name>